<reference evidence="8" key="1">
    <citation type="submission" date="2022-11" db="EMBL/GenBank/DDBJ databases">
        <authorList>
            <person name="Petersen C."/>
        </authorList>
    </citation>
    <scope>NUCLEOTIDE SEQUENCE</scope>
    <source>
        <strain evidence="8">IBT 16849</strain>
    </source>
</reference>
<evidence type="ECO:0000256" key="3">
    <source>
        <dbReference type="ARBA" id="ARBA00022722"/>
    </source>
</evidence>
<dbReference type="GO" id="GO:0004519">
    <property type="term" value="F:endonuclease activity"/>
    <property type="evidence" value="ECO:0007669"/>
    <property type="project" value="UniProtKB-KW"/>
</dbReference>
<protein>
    <recommendedName>
        <fullName evidence="7">Reverse transcriptase RNase H-like domain-containing protein</fullName>
    </recommendedName>
</protein>
<gene>
    <name evidence="8" type="ORF">N7472_010296</name>
</gene>
<dbReference type="EMBL" id="JAPQKP010000006">
    <property type="protein sequence ID" value="KAJ5185456.1"/>
    <property type="molecule type" value="Genomic_DNA"/>
</dbReference>
<keyword evidence="4" id="KW-0255">Endonuclease</keyword>
<dbReference type="GO" id="GO:0003964">
    <property type="term" value="F:RNA-directed DNA polymerase activity"/>
    <property type="evidence" value="ECO:0007669"/>
    <property type="project" value="UniProtKB-KW"/>
</dbReference>
<evidence type="ECO:0000256" key="4">
    <source>
        <dbReference type="ARBA" id="ARBA00022759"/>
    </source>
</evidence>
<evidence type="ECO:0000256" key="2">
    <source>
        <dbReference type="ARBA" id="ARBA00022695"/>
    </source>
</evidence>
<comment type="caution">
    <text evidence="8">The sequence shown here is derived from an EMBL/GenBank/DDBJ whole genome shotgun (WGS) entry which is preliminary data.</text>
</comment>
<dbReference type="InterPro" id="IPR041373">
    <property type="entry name" value="RT_RNaseH"/>
</dbReference>
<evidence type="ECO:0000259" key="7">
    <source>
        <dbReference type="Pfam" id="PF17917"/>
    </source>
</evidence>
<dbReference type="Proteomes" id="UP001150879">
    <property type="component" value="Unassembled WGS sequence"/>
</dbReference>
<evidence type="ECO:0000256" key="5">
    <source>
        <dbReference type="ARBA" id="ARBA00022801"/>
    </source>
</evidence>
<keyword evidence="1" id="KW-0808">Transferase</keyword>
<evidence type="ECO:0000256" key="6">
    <source>
        <dbReference type="ARBA" id="ARBA00022918"/>
    </source>
</evidence>
<dbReference type="Pfam" id="PF17917">
    <property type="entry name" value="RT_RNaseH"/>
    <property type="match status" value="1"/>
</dbReference>
<dbReference type="InterPro" id="IPR043502">
    <property type="entry name" value="DNA/RNA_pol_sf"/>
</dbReference>
<dbReference type="GO" id="GO:0016787">
    <property type="term" value="F:hydrolase activity"/>
    <property type="evidence" value="ECO:0007669"/>
    <property type="project" value="UniProtKB-KW"/>
</dbReference>
<name>A0A9W9M0X0_9EURO</name>
<dbReference type="SUPFAM" id="SSF56672">
    <property type="entry name" value="DNA/RNA polymerases"/>
    <property type="match status" value="1"/>
</dbReference>
<keyword evidence="2" id="KW-0548">Nucleotidyltransferase</keyword>
<feature type="domain" description="Reverse transcriptase RNase H-like" evidence="7">
    <location>
        <begin position="43"/>
        <end position="105"/>
    </location>
</feature>
<dbReference type="AlphaFoldDB" id="A0A9W9M0X0"/>
<keyword evidence="3" id="KW-0540">Nuclease</keyword>
<proteinExistence type="predicted"/>
<keyword evidence="6" id="KW-0695">RNA-directed DNA polymerase</keyword>
<evidence type="ECO:0000256" key="1">
    <source>
        <dbReference type="ARBA" id="ARBA00022679"/>
    </source>
</evidence>
<sequence>MFCRLEPQVITLQVLIGRICRRRLPLDQTEKWVAATPPPRTAVKPILFLSRLLSPAEKNYWPTELEVACLVWAVRKTRHLIEDCQSAVVIYTDHSATCEIARHTHLGSSSIDRIKDAPIQDQKRRSFAARTTVNLTAEEKKRLRNIGDHCFGKRLHTS</sequence>
<keyword evidence="9" id="KW-1185">Reference proteome</keyword>
<organism evidence="8 9">
    <name type="scientific">Penicillium cf. griseofulvum</name>
    <dbReference type="NCBI Taxonomy" id="2972120"/>
    <lineage>
        <taxon>Eukaryota</taxon>
        <taxon>Fungi</taxon>
        <taxon>Dikarya</taxon>
        <taxon>Ascomycota</taxon>
        <taxon>Pezizomycotina</taxon>
        <taxon>Eurotiomycetes</taxon>
        <taxon>Eurotiomycetidae</taxon>
        <taxon>Eurotiales</taxon>
        <taxon>Aspergillaceae</taxon>
        <taxon>Penicillium</taxon>
    </lineage>
</organism>
<reference evidence="8" key="2">
    <citation type="journal article" date="2023" name="IMA Fungus">
        <title>Comparative genomic study of the Penicillium genus elucidates a diverse pangenome and 15 lateral gene transfer events.</title>
        <authorList>
            <person name="Petersen C."/>
            <person name="Sorensen T."/>
            <person name="Nielsen M.R."/>
            <person name="Sondergaard T.E."/>
            <person name="Sorensen J.L."/>
            <person name="Fitzpatrick D.A."/>
            <person name="Frisvad J.C."/>
            <person name="Nielsen K.L."/>
        </authorList>
    </citation>
    <scope>NUCLEOTIDE SEQUENCE</scope>
    <source>
        <strain evidence="8">IBT 16849</strain>
    </source>
</reference>
<keyword evidence="5" id="KW-0378">Hydrolase</keyword>
<evidence type="ECO:0000313" key="9">
    <source>
        <dbReference type="Proteomes" id="UP001150879"/>
    </source>
</evidence>
<evidence type="ECO:0000313" key="8">
    <source>
        <dbReference type="EMBL" id="KAJ5185456.1"/>
    </source>
</evidence>
<accession>A0A9W9M0X0</accession>